<evidence type="ECO:0000313" key="1">
    <source>
        <dbReference type="EMBL" id="CAD6490720.1"/>
    </source>
</evidence>
<reference evidence="1" key="1">
    <citation type="submission" date="2020-10" db="EMBL/GenBank/DDBJ databases">
        <authorList>
            <person name="Hahn C.J."/>
            <person name="Laso-Perez R."/>
            <person name="Vulcano F."/>
            <person name="Vaziourakis K.-M."/>
            <person name="Stokke R."/>
            <person name="Steen I.H."/>
            <person name="Teske A."/>
            <person name="Boetius A."/>
            <person name="Liebeke M."/>
            <person name="Amann R."/>
            <person name="Knittel K."/>
        </authorList>
    </citation>
    <scope>NUCLEOTIDE SEQUENCE</scope>
    <source>
        <strain evidence="1">Gfbio:e3339647-f889-4370-9287-4fb5cb688e4c:AG392O15_GoMArc1</strain>
    </source>
</reference>
<comment type="caution">
    <text evidence="1">The sequence shown here is derived from an EMBL/GenBank/DDBJ whole genome shotgun (WGS) entry which is preliminary data.</text>
</comment>
<accession>A0A811T511</accession>
<dbReference type="Proteomes" id="UP000610373">
    <property type="component" value="Unassembled WGS sequence"/>
</dbReference>
<sequence length="102" mass="12029">MNEELKEEKNEENVSFLRVPNFVKHYVTNIKGGLTTQDFRYELMNEKIYDEEADKWTYIADALVILSPTAAKRLCDQLKGDIELYEREHGVIPAHFEEELTY</sequence>
<dbReference type="AlphaFoldDB" id="A0A811T511"/>
<evidence type="ECO:0000313" key="2">
    <source>
        <dbReference type="Proteomes" id="UP000610373"/>
    </source>
</evidence>
<dbReference type="EMBL" id="CAJHIO010000001">
    <property type="protein sequence ID" value="CAD6490720.1"/>
    <property type="molecule type" value="Genomic_DNA"/>
</dbReference>
<name>A0A811T511_9EURY</name>
<protein>
    <recommendedName>
        <fullName evidence="3">DUF3467 domain-containing protein</fullName>
    </recommendedName>
</protein>
<dbReference type="Pfam" id="PF11950">
    <property type="entry name" value="DUF3467"/>
    <property type="match status" value="1"/>
</dbReference>
<dbReference type="InterPro" id="IPR021857">
    <property type="entry name" value="DUF3467"/>
</dbReference>
<evidence type="ECO:0008006" key="3">
    <source>
        <dbReference type="Google" id="ProtNLM"/>
    </source>
</evidence>
<gene>
    <name evidence="1" type="ORF">CHKLHMKO_00003</name>
</gene>
<proteinExistence type="predicted"/>
<organism evidence="1 2">
    <name type="scientific">Candidatus Argoarchaeum ethanivorans</name>
    <dbReference type="NCBI Taxonomy" id="2608793"/>
    <lineage>
        <taxon>Archaea</taxon>
        <taxon>Methanobacteriati</taxon>
        <taxon>Methanobacteriota</taxon>
        <taxon>Stenosarchaea group</taxon>
        <taxon>Methanomicrobia</taxon>
        <taxon>Methanosarcinales</taxon>
        <taxon>Methanosarcinales incertae sedis</taxon>
        <taxon>GOM Arc I cluster</taxon>
        <taxon>Candidatus Argoarchaeum</taxon>
    </lineage>
</organism>